<proteinExistence type="predicted"/>
<reference evidence="1 2" key="1">
    <citation type="submission" date="2023-08" db="EMBL/GenBank/DDBJ databases">
        <authorList>
            <person name="Park J.-S."/>
        </authorList>
    </citation>
    <scope>NUCLEOTIDE SEQUENCE [LARGE SCALE GENOMIC DNA]</scope>
    <source>
        <strain evidence="1 2">2205SS18-9</strain>
    </source>
</reference>
<evidence type="ECO:0000313" key="1">
    <source>
        <dbReference type="EMBL" id="MDP5274966.1"/>
    </source>
</evidence>
<dbReference type="EMBL" id="JAVAMP010000005">
    <property type="protein sequence ID" value="MDP5274966.1"/>
    <property type="molecule type" value="Genomic_DNA"/>
</dbReference>
<protein>
    <submittedName>
        <fullName evidence="1">Uncharacterized protein</fullName>
    </submittedName>
</protein>
<keyword evidence="2" id="KW-1185">Reference proteome</keyword>
<organism evidence="1 2">
    <name type="scientific">Chengkuizengella axinellae</name>
    <dbReference type="NCBI Taxonomy" id="3064388"/>
    <lineage>
        <taxon>Bacteria</taxon>
        <taxon>Bacillati</taxon>
        <taxon>Bacillota</taxon>
        <taxon>Bacilli</taxon>
        <taxon>Bacillales</taxon>
        <taxon>Paenibacillaceae</taxon>
        <taxon>Chengkuizengella</taxon>
    </lineage>
</organism>
<accession>A0ABT9J026</accession>
<dbReference type="Gene3D" id="3.40.50.450">
    <property type="match status" value="1"/>
</dbReference>
<comment type="caution">
    <text evidence="1">The sequence shown here is derived from an EMBL/GenBank/DDBJ whole genome shotgun (WGS) entry which is preliminary data.</text>
</comment>
<sequence>MSASTPLIIGITGHRNLHEDAVEAVTAEIHLFFQEVLKVYDPQGVVLQTPLAEGADRLAAKVAESYGISIKIPLPFAIDIYINDFKTKQSKQSFYYFVERSDSVFIPNIHHYQIKNKLDGYKMVGSYIAQTSHILLALWDCNKQLEKPGGTAQILRFQFEGFEAPLMLSSSLENRKTYLIYTPRNDDFQINPIKGRYIDQKTYQSI</sequence>
<dbReference type="RefSeq" id="WP_305992276.1">
    <property type="nucleotide sequence ID" value="NZ_JAVAMP010000005.1"/>
</dbReference>
<gene>
    <name evidence="1" type="ORF">Q5Y73_12675</name>
</gene>
<evidence type="ECO:0000313" key="2">
    <source>
        <dbReference type="Proteomes" id="UP001231941"/>
    </source>
</evidence>
<dbReference type="Proteomes" id="UP001231941">
    <property type="component" value="Unassembled WGS sequence"/>
</dbReference>
<name>A0ABT9J026_9BACL</name>